<keyword evidence="3 6" id="KW-1133">Transmembrane helix</keyword>
<evidence type="ECO:0000256" key="1">
    <source>
        <dbReference type="ARBA" id="ARBA00004141"/>
    </source>
</evidence>
<dbReference type="Pfam" id="PF00083">
    <property type="entry name" value="Sugar_tr"/>
    <property type="match status" value="1"/>
</dbReference>
<dbReference type="InterPro" id="IPR005828">
    <property type="entry name" value="MFS_sugar_transport-like"/>
</dbReference>
<feature type="region of interest" description="Disordered" evidence="5">
    <location>
        <begin position="1"/>
        <end position="64"/>
    </location>
</feature>
<evidence type="ECO:0000256" key="6">
    <source>
        <dbReference type="SAM" id="Phobius"/>
    </source>
</evidence>
<dbReference type="PROSITE" id="PS50850">
    <property type="entry name" value="MFS"/>
    <property type="match status" value="1"/>
</dbReference>
<organism evidence="8 9">
    <name type="scientific">Drosophila hydei</name>
    <name type="common">Fruit fly</name>
    <dbReference type="NCBI Taxonomy" id="7224"/>
    <lineage>
        <taxon>Eukaryota</taxon>
        <taxon>Metazoa</taxon>
        <taxon>Ecdysozoa</taxon>
        <taxon>Arthropoda</taxon>
        <taxon>Hexapoda</taxon>
        <taxon>Insecta</taxon>
        <taxon>Pterygota</taxon>
        <taxon>Neoptera</taxon>
        <taxon>Endopterygota</taxon>
        <taxon>Diptera</taxon>
        <taxon>Brachycera</taxon>
        <taxon>Muscomorpha</taxon>
        <taxon>Ephydroidea</taxon>
        <taxon>Drosophilidae</taxon>
        <taxon>Drosophila</taxon>
    </lineage>
</organism>
<dbReference type="InterPro" id="IPR036259">
    <property type="entry name" value="MFS_trans_sf"/>
</dbReference>
<evidence type="ECO:0000256" key="4">
    <source>
        <dbReference type="ARBA" id="ARBA00023136"/>
    </source>
</evidence>
<name>A0A6J1LHQ6_DROHY</name>
<feature type="transmembrane region" description="Helical" evidence="6">
    <location>
        <begin position="241"/>
        <end position="258"/>
    </location>
</feature>
<dbReference type="RefSeq" id="XP_023164076.2">
    <property type="nucleotide sequence ID" value="XM_023308308.2"/>
</dbReference>
<dbReference type="GeneID" id="111594842"/>
<feature type="compositionally biased region" description="Basic and acidic residues" evidence="5">
    <location>
        <begin position="1"/>
        <end position="30"/>
    </location>
</feature>
<feature type="transmembrane region" description="Helical" evidence="6">
    <location>
        <begin position="330"/>
        <end position="348"/>
    </location>
</feature>
<evidence type="ECO:0000256" key="3">
    <source>
        <dbReference type="ARBA" id="ARBA00022989"/>
    </source>
</evidence>
<dbReference type="InterPro" id="IPR020846">
    <property type="entry name" value="MFS_dom"/>
</dbReference>
<evidence type="ECO:0000256" key="5">
    <source>
        <dbReference type="SAM" id="MobiDB-lite"/>
    </source>
</evidence>
<dbReference type="GO" id="GO:0022857">
    <property type="term" value="F:transmembrane transporter activity"/>
    <property type="evidence" value="ECO:0007669"/>
    <property type="project" value="InterPro"/>
</dbReference>
<feature type="transmembrane region" description="Helical" evidence="6">
    <location>
        <begin position="503"/>
        <end position="525"/>
    </location>
</feature>
<feature type="transmembrane region" description="Helical" evidence="6">
    <location>
        <begin position="415"/>
        <end position="433"/>
    </location>
</feature>
<dbReference type="PANTHER" id="PTHR24064">
    <property type="entry name" value="SOLUTE CARRIER FAMILY 22 MEMBER"/>
    <property type="match status" value="1"/>
</dbReference>
<protein>
    <submittedName>
        <fullName evidence="9">Organic cation transporter protein-like</fullName>
    </submittedName>
</protein>
<evidence type="ECO:0000313" key="8">
    <source>
        <dbReference type="Proteomes" id="UP000504633"/>
    </source>
</evidence>
<feature type="transmembrane region" description="Helical" evidence="6">
    <location>
        <begin position="562"/>
        <end position="583"/>
    </location>
</feature>
<keyword evidence="8" id="KW-1185">Reference proteome</keyword>
<comment type="subcellular location">
    <subcellularLocation>
        <location evidence="1">Membrane</location>
        <topology evidence="1">Multi-pass membrane protein</topology>
    </subcellularLocation>
</comment>
<dbReference type="PROSITE" id="PS00216">
    <property type="entry name" value="SUGAR_TRANSPORT_1"/>
    <property type="match status" value="1"/>
</dbReference>
<keyword evidence="4 6" id="KW-0472">Membrane</keyword>
<dbReference type="KEGG" id="dhe:111594842"/>
<feature type="transmembrane region" description="Helical" evidence="6">
    <location>
        <begin position="212"/>
        <end position="234"/>
    </location>
</feature>
<feature type="domain" description="Major facilitator superfamily (MFS) profile" evidence="7">
    <location>
        <begin position="156"/>
        <end position="588"/>
    </location>
</feature>
<accession>A0A6J1LHQ6</accession>
<keyword evidence="2 6" id="KW-0812">Transmembrane</keyword>
<reference evidence="9" key="1">
    <citation type="submission" date="2025-08" db="UniProtKB">
        <authorList>
            <consortium name="RefSeq"/>
        </authorList>
    </citation>
    <scope>IDENTIFICATION</scope>
    <source>
        <strain evidence="9">15085-1641.00</strain>
        <tissue evidence="9">Whole body</tissue>
    </source>
</reference>
<feature type="transmembrane region" description="Helical" evidence="6">
    <location>
        <begin position="300"/>
        <end position="324"/>
    </location>
</feature>
<evidence type="ECO:0000256" key="2">
    <source>
        <dbReference type="ARBA" id="ARBA00022692"/>
    </source>
</evidence>
<proteinExistence type="predicted"/>
<sequence>MVSEMLKRDFGTQATRNERDSTDKAQEKRTSKSVKPPANKAQQTSNVSSNIPNFRSPYENSPSGLDESFSDIDTNIDFDDLLPEIGEFGCFQKILFSLMIPFCYISAYVYLSQIFMTLPAEHYYCFVHELKLIKSEEERKQLSIPKLKDGSYSRCEMYDTNYTAVYHATNRSQYINSSLPRIPCRDGYVFSQNEQFFTANIEFGWVCKNDFYATYAQMIFFLGSVVGCLGYGHFADHCGRLAALVSSSSLAFFGSLFTGMTKSFWSFAFTRLVVGASFDTCFTMIYILMLEYVGPKYRTFVANMSLAMFYSPFTMVIPWIAIYLHSWRSLALYGSIPLAFGLFSYCCLPESARWLVSRGKIDDAINILKKVAARNKRVVSKNYWKRFRESCELFYKEEFEGRNFTVCSIFKRRRLARYMVFMCLIWMIMSLLYDGHVRAASVLDKENVAVVFTIACATELPGDLLVIVTLDRFGRRWCAFTFTMLSGLFSLLGANLTNATSTLVAALAGRFFANVCYNIGLQWAAEVLPTVVRAQGISLIHTLGFAAMLLSPPVIYLSNLSLALMLNTLGALGILGGFICLFLPETLNEDLPQTLSDGNNFGKNQRMWHQPCCGQGKKRIVHVKHTWHEGSSLRTQSRGEFRSKKLHRLALVKPQKSNANAFIQTSRVPSVISQNTEVLERVQNLRPEDSVSKPK</sequence>
<dbReference type="GO" id="GO:0016020">
    <property type="term" value="C:membrane"/>
    <property type="evidence" value="ECO:0007669"/>
    <property type="project" value="UniProtKB-SubCell"/>
</dbReference>
<feature type="compositionally biased region" description="Polar residues" evidence="5">
    <location>
        <begin position="40"/>
        <end position="63"/>
    </location>
</feature>
<feature type="transmembrane region" description="Helical" evidence="6">
    <location>
        <begin position="477"/>
        <end position="497"/>
    </location>
</feature>
<dbReference type="Proteomes" id="UP000504633">
    <property type="component" value="Unplaced"/>
</dbReference>
<feature type="transmembrane region" description="Helical" evidence="6">
    <location>
        <begin position="264"/>
        <end position="288"/>
    </location>
</feature>
<dbReference type="AlphaFoldDB" id="A0A6J1LHQ6"/>
<feature type="transmembrane region" description="Helical" evidence="6">
    <location>
        <begin position="448"/>
        <end position="470"/>
    </location>
</feature>
<feature type="transmembrane region" description="Helical" evidence="6">
    <location>
        <begin position="537"/>
        <end position="556"/>
    </location>
</feature>
<dbReference type="Gene3D" id="1.20.1250.20">
    <property type="entry name" value="MFS general substrate transporter like domains"/>
    <property type="match status" value="1"/>
</dbReference>
<feature type="transmembrane region" description="Helical" evidence="6">
    <location>
        <begin position="94"/>
        <end position="111"/>
    </location>
</feature>
<gene>
    <name evidence="9" type="primary">LOC111594842</name>
</gene>
<evidence type="ECO:0000313" key="9">
    <source>
        <dbReference type="RefSeq" id="XP_023164076.2"/>
    </source>
</evidence>
<evidence type="ECO:0000259" key="7">
    <source>
        <dbReference type="PROSITE" id="PS50850"/>
    </source>
</evidence>
<dbReference type="OMA" id="NQRIWHM"/>
<dbReference type="InterPro" id="IPR005829">
    <property type="entry name" value="Sugar_transporter_CS"/>
</dbReference>
<dbReference type="SUPFAM" id="SSF103473">
    <property type="entry name" value="MFS general substrate transporter"/>
    <property type="match status" value="1"/>
</dbReference>
<dbReference type="OrthoDB" id="6884957at2759"/>